<accession>A0ABS6V0H8</accession>
<keyword evidence="2" id="KW-1185">Reference proteome</keyword>
<evidence type="ECO:0000313" key="2">
    <source>
        <dbReference type="Proteomes" id="UP000694287"/>
    </source>
</evidence>
<gene>
    <name evidence="1" type="ORF">I4I81_26270</name>
</gene>
<protein>
    <submittedName>
        <fullName evidence="1">Uncharacterized protein</fullName>
    </submittedName>
</protein>
<evidence type="ECO:0000313" key="1">
    <source>
        <dbReference type="EMBL" id="MBW0137741.1"/>
    </source>
</evidence>
<proteinExistence type="predicted"/>
<name>A0ABS6V0H8_9PSEU</name>
<sequence length="79" mass="9117">MSDEGLERRVRKLSVEHAETRWLALRLDDDVKEIRHEVRAVQDVQTEHTARFDSVDGQLRSLTQLVGQVLERLPEAPGE</sequence>
<dbReference type="EMBL" id="JADQDK010000001">
    <property type="protein sequence ID" value="MBW0137741.1"/>
    <property type="molecule type" value="Genomic_DNA"/>
</dbReference>
<dbReference type="RefSeq" id="WP_218604851.1">
    <property type="nucleotide sequence ID" value="NZ_JADQDJ010000268.1"/>
</dbReference>
<dbReference type="Proteomes" id="UP000694287">
    <property type="component" value="Unassembled WGS sequence"/>
</dbReference>
<organism evidence="1 2">
    <name type="scientific">Pseudonocardia abyssalis</name>
    <dbReference type="NCBI Taxonomy" id="2792008"/>
    <lineage>
        <taxon>Bacteria</taxon>
        <taxon>Bacillati</taxon>
        <taxon>Actinomycetota</taxon>
        <taxon>Actinomycetes</taxon>
        <taxon>Pseudonocardiales</taxon>
        <taxon>Pseudonocardiaceae</taxon>
        <taxon>Pseudonocardia</taxon>
    </lineage>
</organism>
<reference evidence="1 2" key="1">
    <citation type="submission" date="2020-11" db="EMBL/GenBank/DDBJ databases">
        <title>Pseudonocardia abyssalis sp. nov. and Pseudonocardia oceani sp. nov., description and phylogenomic analysis of two novel actinomycetes isolated from the deep Southern Ocean.</title>
        <authorList>
            <person name="Parra J."/>
        </authorList>
    </citation>
    <scope>NUCLEOTIDE SEQUENCE [LARGE SCALE GENOMIC DNA]</scope>
    <source>
        <strain evidence="1 2">KRD-168</strain>
    </source>
</reference>
<comment type="caution">
    <text evidence="1">The sequence shown here is derived from an EMBL/GenBank/DDBJ whole genome shotgun (WGS) entry which is preliminary data.</text>
</comment>